<dbReference type="eggNOG" id="ENOG502QRIN">
    <property type="taxonomic scope" value="Eukaryota"/>
</dbReference>
<dbReference type="InterPro" id="IPR044159">
    <property type="entry name" value="IQM"/>
</dbReference>
<name>A0A0D2MS51_GOSRA</name>
<dbReference type="PANTHER" id="PTHR31250:SF14">
    <property type="entry name" value="IQ DOMAIN-CONTAINING PROTEIN IQM2"/>
    <property type="match status" value="1"/>
</dbReference>
<dbReference type="Gramene" id="KJB21832">
    <property type="protein sequence ID" value="KJB21832"/>
    <property type="gene ID" value="B456_004G016600"/>
</dbReference>
<organism evidence="5 6">
    <name type="scientific">Gossypium raimondii</name>
    <name type="common">Peruvian cotton</name>
    <name type="synonym">Gossypium klotzschianum subsp. raimondii</name>
    <dbReference type="NCBI Taxonomy" id="29730"/>
    <lineage>
        <taxon>Eukaryota</taxon>
        <taxon>Viridiplantae</taxon>
        <taxon>Streptophyta</taxon>
        <taxon>Embryophyta</taxon>
        <taxon>Tracheophyta</taxon>
        <taxon>Spermatophyta</taxon>
        <taxon>Magnoliopsida</taxon>
        <taxon>eudicotyledons</taxon>
        <taxon>Gunneridae</taxon>
        <taxon>Pentapetalae</taxon>
        <taxon>rosids</taxon>
        <taxon>malvids</taxon>
        <taxon>Malvales</taxon>
        <taxon>Malvaceae</taxon>
        <taxon>Malvoideae</taxon>
        <taxon>Gossypium</taxon>
    </lineage>
</organism>
<protein>
    <recommendedName>
        <fullName evidence="7">Calmodulin-binding family protein</fullName>
    </recommendedName>
</protein>
<dbReference type="EMBL" id="CM001743">
    <property type="protein sequence ID" value="KJB21832.1"/>
    <property type="molecule type" value="Genomic_DNA"/>
</dbReference>
<evidence type="ECO:0008006" key="7">
    <source>
        <dbReference type="Google" id="ProtNLM"/>
    </source>
</evidence>
<reference evidence="5 6" key="1">
    <citation type="journal article" date="2012" name="Nature">
        <title>Repeated polyploidization of Gossypium genomes and the evolution of spinnable cotton fibres.</title>
        <authorList>
            <person name="Paterson A.H."/>
            <person name="Wendel J.F."/>
            <person name="Gundlach H."/>
            <person name="Guo H."/>
            <person name="Jenkins J."/>
            <person name="Jin D."/>
            <person name="Llewellyn D."/>
            <person name="Showmaker K.C."/>
            <person name="Shu S."/>
            <person name="Udall J."/>
            <person name="Yoo M.J."/>
            <person name="Byers R."/>
            <person name="Chen W."/>
            <person name="Doron-Faigenboim A."/>
            <person name="Duke M.V."/>
            <person name="Gong L."/>
            <person name="Grimwood J."/>
            <person name="Grover C."/>
            <person name="Grupp K."/>
            <person name="Hu G."/>
            <person name="Lee T.H."/>
            <person name="Li J."/>
            <person name="Lin L."/>
            <person name="Liu T."/>
            <person name="Marler B.S."/>
            <person name="Page J.T."/>
            <person name="Roberts A.W."/>
            <person name="Romanel E."/>
            <person name="Sanders W.S."/>
            <person name="Szadkowski E."/>
            <person name="Tan X."/>
            <person name="Tang H."/>
            <person name="Xu C."/>
            <person name="Wang J."/>
            <person name="Wang Z."/>
            <person name="Zhang D."/>
            <person name="Zhang L."/>
            <person name="Ashrafi H."/>
            <person name="Bedon F."/>
            <person name="Bowers J.E."/>
            <person name="Brubaker C.L."/>
            <person name="Chee P.W."/>
            <person name="Das S."/>
            <person name="Gingle A.R."/>
            <person name="Haigler C.H."/>
            <person name="Harker D."/>
            <person name="Hoffmann L.V."/>
            <person name="Hovav R."/>
            <person name="Jones D.C."/>
            <person name="Lemke C."/>
            <person name="Mansoor S."/>
            <person name="ur Rahman M."/>
            <person name="Rainville L.N."/>
            <person name="Rambani A."/>
            <person name="Reddy U.K."/>
            <person name="Rong J.K."/>
            <person name="Saranga Y."/>
            <person name="Scheffler B.E."/>
            <person name="Scheffler J.A."/>
            <person name="Stelly D.M."/>
            <person name="Triplett B.A."/>
            <person name="Van Deynze A."/>
            <person name="Vaslin M.F."/>
            <person name="Waghmare V.N."/>
            <person name="Walford S.A."/>
            <person name="Wright R.J."/>
            <person name="Zaki E.A."/>
            <person name="Zhang T."/>
            <person name="Dennis E.S."/>
            <person name="Mayer K.F."/>
            <person name="Peterson D.G."/>
            <person name="Rokhsar D.S."/>
            <person name="Wang X."/>
            <person name="Schmutz J."/>
        </authorList>
    </citation>
    <scope>NUCLEOTIDE SEQUENCE [LARGE SCALE GENOMIC DNA]</scope>
</reference>
<dbReference type="OMA" id="RECVTEM"/>
<dbReference type="GO" id="GO:0005634">
    <property type="term" value="C:nucleus"/>
    <property type="evidence" value="ECO:0007669"/>
    <property type="project" value="UniProtKB-SubCell"/>
</dbReference>
<evidence type="ECO:0000256" key="1">
    <source>
        <dbReference type="ARBA" id="ARBA00004123"/>
    </source>
</evidence>
<gene>
    <name evidence="5" type="ORF">B456_004G016600</name>
</gene>
<keyword evidence="6" id="KW-1185">Reference proteome</keyword>
<sequence>MGNAFSCPLRECVTEMDNGSLDSMTVKSIIFGDEERAKTPLRSIGFKISNSKPTILKSCGSGKMILEGSVRFKGRDLEERMTSAIDEAVASSKSKAMDVVKSLNPDFPLESSKESRVSDLNNPQMEAAIRLQKVYKSFRTRRKLADCAVLVDQSWLKLVDFAELKRCSISFFDMDEHETAISRWSRARTRAAKVGKGLFKNDKAQKLAFQHWLEAIDPRHRYGHNLHFYYNQWLHSQSQEPFFYWLDYGEGREVNIEKCPRSKLQYQCIKYLVWMERKPYEIVVVDGKFIYKQTGKLLQTTEETSDSKWIFVLSTSKILYVAKKEKGTFQHSSFLAGGATIAAGRLVVDNGVLKVVWRHSGHYRPTKENFNNFISFLRENNVDLTDVKVKEMDENG</sequence>
<dbReference type="PANTHER" id="PTHR31250">
    <property type="entry name" value="IQ DOMAIN-CONTAINING PROTEIN IQM3"/>
    <property type="match status" value="1"/>
</dbReference>
<dbReference type="GO" id="GO:0005737">
    <property type="term" value="C:cytoplasm"/>
    <property type="evidence" value="ECO:0007669"/>
    <property type="project" value="UniProtKB-SubCell"/>
</dbReference>
<comment type="subcellular location">
    <subcellularLocation>
        <location evidence="2">Cytoplasm</location>
    </subcellularLocation>
    <subcellularLocation>
        <location evidence="1">Nucleus</location>
    </subcellularLocation>
</comment>
<evidence type="ECO:0000313" key="5">
    <source>
        <dbReference type="EMBL" id="KJB21832.1"/>
    </source>
</evidence>
<accession>A0A0D2MS51</accession>
<evidence type="ECO:0000256" key="2">
    <source>
        <dbReference type="ARBA" id="ARBA00004496"/>
    </source>
</evidence>
<proteinExistence type="predicted"/>
<evidence type="ECO:0000313" key="6">
    <source>
        <dbReference type="Proteomes" id="UP000032304"/>
    </source>
</evidence>
<evidence type="ECO:0000256" key="4">
    <source>
        <dbReference type="ARBA" id="ARBA00023242"/>
    </source>
</evidence>
<keyword evidence="3" id="KW-0963">Cytoplasm</keyword>
<keyword evidence="4" id="KW-0539">Nucleus</keyword>
<dbReference type="AlphaFoldDB" id="A0A0D2MS51"/>
<dbReference type="Proteomes" id="UP000032304">
    <property type="component" value="Chromosome 4"/>
</dbReference>
<evidence type="ECO:0000256" key="3">
    <source>
        <dbReference type="ARBA" id="ARBA00022490"/>
    </source>
</evidence>
<dbReference type="STRING" id="29730.A0A0D2MS51"/>